<evidence type="ECO:0000313" key="1">
    <source>
        <dbReference type="EMBL" id="NBG66141.1"/>
    </source>
</evidence>
<name>A0A6N9NKY5_9FLAO</name>
<accession>A0A6N9NKY5</accession>
<proteinExistence type="predicted"/>
<dbReference type="NCBIfam" id="NF033536">
    <property type="entry name" value="lasso_PqqD_Bac"/>
    <property type="match status" value="1"/>
</dbReference>
<keyword evidence="2" id="KW-1185">Reference proteome</keyword>
<dbReference type="EMBL" id="WWNE01000006">
    <property type="protein sequence ID" value="NBG66141.1"/>
    <property type="molecule type" value="Genomic_DNA"/>
</dbReference>
<gene>
    <name evidence="1" type="ORF">GQN54_08415</name>
</gene>
<organism evidence="1 2">
    <name type="scientific">Acidiluteibacter ferrifornacis</name>
    <dbReference type="NCBI Taxonomy" id="2692424"/>
    <lineage>
        <taxon>Bacteria</taxon>
        <taxon>Pseudomonadati</taxon>
        <taxon>Bacteroidota</taxon>
        <taxon>Flavobacteriia</taxon>
        <taxon>Flavobacteriales</taxon>
        <taxon>Cryomorphaceae</taxon>
        <taxon>Acidiluteibacter</taxon>
    </lineage>
</organism>
<comment type="caution">
    <text evidence="1">The sequence shown here is derived from an EMBL/GenBank/DDBJ whole genome shotgun (WGS) entry which is preliminary data.</text>
</comment>
<dbReference type="Proteomes" id="UP000470771">
    <property type="component" value="Unassembled WGS sequence"/>
</dbReference>
<dbReference type="Gene3D" id="1.10.10.1150">
    <property type="entry name" value="Coenzyme PQQ synthesis protein D (PqqD)"/>
    <property type="match status" value="1"/>
</dbReference>
<reference evidence="1 2" key="1">
    <citation type="submission" date="2019-12" db="EMBL/GenBank/DDBJ databases">
        <authorList>
            <person name="Zhao J."/>
        </authorList>
    </citation>
    <scope>NUCLEOTIDE SEQUENCE [LARGE SCALE GENOMIC DNA]</scope>
    <source>
        <strain evidence="1 2">S-15</strain>
    </source>
</reference>
<dbReference type="InterPro" id="IPR041881">
    <property type="entry name" value="PqqD_sf"/>
</dbReference>
<evidence type="ECO:0000313" key="2">
    <source>
        <dbReference type="Proteomes" id="UP000470771"/>
    </source>
</evidence>
<dbReference type="Pfam" id="PF05402">
    <property type="entry name" value="PqqD"/>
    <property type="match status" value="1"/>
</dbReference>
<dbReference type="AlphaFoldDB" id="A0A6N9NKY5"/>
<dbReference type="InterPro" id="IPR008792">
    <property type="entry name" value="PQQD"/>
</dbReference>
<sequence length="90" mass="10409">MTIENTIERSNEVIASEVENELVMMSLENGKYYGMDSIGGDIWKMIESPIVISDICSRLMKEYNVDELTCKRDVLDFLDQLEEQRLVKIS</sequence>
<protein>
    <submittedName>
        <fullName evidence="1">Lasso peptide biosynthesis PqqD family chaperone</fullName>
    </submittedName>
</protein>